<dbReference type="HOGENOM" id="CLU_139132_0_0_9"/>
<dbReference type="InterPro" id="IPR048844">
    <property type="entry name" value="LpdD_chaperone-like"/>
</dbReference>
<keyword evidence="3" id="KW-1185">Reference proteome</keyword>
<protein>
    <recommendedName>
        <fullName evidence="1">Prenylated flavin chaperone LpdD-like domain-containing protein</fullName>
    </recommendedName>
</protein>
<gene>
    <name evidence="2" type="ordered locus">Desaci_2990</name>
</gene>
<dbReference type="Pfam" id="PF21758">
    <property type="entry name" value="PAC_bac"/>
    <property type="match status" value="1"/>
</dbReference>
<evidence type="ECO:0000259" key="1">
    <source>
        <dbReference type="Pfam" id="PF21758"/>
    </source>
</evidence>
<dbReference type="EMBL" id="CP003639">
    <property type="protein sequence ID" value="AFM41899.1"/>
    <property type="molecule type" value="Genomic_DNA"/>
</dbReference>
<organism evidence="2 3">
    <name type="scientific">Desulfosporosinus acidiphilus (strain DSM 22704 / JCM 16185 / SJ4)</name>
    <dbReference type="NCBI Taxonomy" id="646529"/>
    <lineage>
        <taxon>Bacteria</taxon>
        <taxon>Bacillati</taxon>
        <taxon>Bacillota</taxon>
        <taxon>Clostridia</taxon>
        <taxon>Eubacteriales</taxon>
        <taxon>Desulfitobacteriaceae</taxon>
        <taxon>Desulfosporosinus</taxon>
    </lineage>
</organism>
<sequence>MLFDSRSCLKLYQWQEGVGRCQVWLTLIDTGSGLQGLLTGGEKPHVGGVVLATPRPSLRGEGWSSDVYMTPVPGHKDVEVARTMAEILAQEILSPVSITSGIHSDHLNSEELDEIMRNCRNLTQAALRSLKSVTKA</sequence>
<dbReference type="STRING" id="646529.Desaci_2990"/>
<proteinExistence type="predicted"/>
<evidence type="ECO:0000313" key="2">
    <source>
        <dbReference type="EMBL" id="AFM41899.1"/>
    </source>
</evidence>
<name>I4D7X5_DESAJ</name>
<dbReference type="AlphaFoldDB" id="I4D7X5"/>
<evidence type="ECO:0000313" key="3">
    <source>
        <dbReference type="Proteomes" id="UP000002892"/>
    </source>
</evidence>
<accession>I4D7X5</accession>
<dbReference type="eggNOG" id="ENOG5032Z3Y">
    <property type="taxonomic scope" value="Bacteria"/>
</dbReference>
<dbReference type="Proteomes" id="UP000002892">
    <property type="component" value="Chromosome"/>
</dbReference>
<feature type="domain" description="Prenylated flavin chaperone LpdD-like" evidence="1">
    <location>
        <begin position="19"/>
        <end position="130"/>
    </location>
</feature>
<dbReference type="KEGG" id="dai:Desaci_2990"/>
<reference evidence="2 3" key="1">
    <citation type="journal article" date="2012" name="J. Bacteriol.">
        <title>Complete genome sequences of Desulfosporosinus orientis DSM765T, Desulfosporosinus youngiae DSM17734T, Desulfosporosinus meridiei DSM13257T, and Desulfosporosinus acidiphilus DSM22704T.</title>
        <authorList>
            <person name="Pester M."/>
            <person name="Brambilla E."/>
            <person name="Alazard D."/>
            <person name="Rattei T."/>
            <person name="Weinmaier T."/>
            <person name="Han J."/>
            <person name="Lucas S."/>
            <person name="Lapidus A."/>
            <person name="Cheng J.F."/>
            <person name="Goodwin L."/>
            <person name="Pitluck S."/>
            <person name="Peters L."/>
            <person name="Ovchinnikova G."/>
            <person name="Teshima H."/>
            <person name="Detter J.C."/>
            <person name="Han C.S."/>
            <person name="Tapia R."/>
            <person name="Land M.L."/>
            <person name="Hauser L."/>
            <person name="Kyrpides N.C."/>
            <person name="Ivanova N.N."/>
            <person name="Pagani I."/>
            <person name="Huntmann M."/>
            <person name="Wei C.L."/>
            <person name="Davenport K.W."/>
            <person name="Daligault H."/>
            <person name="Chain P.S."/>
            <person name="Chen A."/>
            <person name="Mavromatis K."/>
            <person name="Markowitz V."/>
            <person name="Szeto E."/>
            <person name="Mikhailova N."/>
            <person name="Pati A."/>
            <person name="Wagner M."/>
            <person name="Woyke T."/>
            <person name="Ollivier B."/>
            <person name="Klenk H.P."/>
            <person name="Spring S."/>
            <person name="Loy A."/>
        </authorList>
    </citation>
    <scope>NUCLEOTIDE SEQUENCE [LARGE SCALE GENOMIC DNA]</scope>
    <source>
        <strain evidence="3">DSM 22704 / JCM 16185 / SJ4</strain>
    </source>
</reference>